<dbReference type="InterPro" id="IPR036318">
    <property type="entry name" value="FAD-bd_PCMH-like_sf"/>
</dbReference>
<comment type="similarity">
    <text evidence="1">Belongs to the oxygen-dependent FAD-linked oxidoreductase family.</text>
</comment>
<dbReference type="PROSITE" id="PS51387">
    <property type="entry name" value="FAD_PCMH"/>
    <property type="match status" value="1"/>
</dbReference>
<feature type="domain" description="FAD-binding PCMH-type" evidence="5">
    <location>
        <begin position="64"/>
        <end position="236"/>
    </location>
</feature>
<evidence type="ECO:0000313" key="7">
    <source>
        <dbReference type="Proteomes" id="UP001583177"/>
    </source>
</evidence>
<dbReference type="InterPro" id="IPR016169">
    <property type="entry name" value="FAD-bd_PCMH_sub2"/>
</dbReference>
<dbReference type="Proteomes" id="UP001583177">
    <property type="component" value="Unassembled WGS sequence"/>
</dbReference>
<dbReference type="EMBL" id="JAWRVE010000095">
    <property type="protein sequence ID" value="KAL1859788.1"/>
    <property type="molecule type" value="Genomic_DNA"/>
</dbReference>
<dbReference type="InterPro" id="IPR050416">
    <property type="entry name" value="FAD-linked_Oxidoreductase"/>
</dbReference>
<dbReference type="InterPro" id="IPR016167">
    <property type="entry name" value="FAD-bd_PCMH_sub1"/>
</dbReference>
<evidence type="ECO:0000256" key="2">
    <source>
        <dbReference type="ARBA" id="ARBA00022630"/>
    </source>
</evidence>
<dbReference type="Gene3D" id="3.40.462.20">
    <property type="match status" value="1"/>
</dbReference>
<keyword evidence="3" id="KW-0274">FAD</keyword>
<keyword evidence="7" id="KW-1185">Reference proteome</keyword>
<dbReference type="InterPro" id="IPR016166">
    <property type="entry name" value="FAD-bd_PCMH"/>
</dbReference>
<dbReference type="Pfam" id="PF08031">
    <property type="entry name" value="BBE"/>
    <property type="match status" value="1"/>
</dbReference>
<proteinExistence type="inferred from homology"/>
<sequence>MATRIFYASNVFNLTLIRIWPSATLDGDIGRLCNTLSSLLPDSVVYPNSSSYIAENTYWSDRQGEVSPACFVTPRSTANVSAIVKSLVSLQAPFSVKAGGHTAFAGGSNVDQGVTIDLLYMTDIVVTDDSQTVSVGPGARWIQVTEALDPLGLAVVGGRVSDVGVSGLLLGGGISYFSGFRGWACDNVQNYEVVLSSGEVVNASLIENSDLFWALRGGGGSNFGIVTRFDLDAFPQGEIWSNDVVYPGALNTTLIPLYANLTINGLPEDPQAHMYFITTYYPELGGYVVAASLYHATPPAANTTPAVYAPLKSVPGILSDTSTVENVSTALRAINQPYGDRQTWWVTSVKVTGSTLLTDIVPLWEEAVSTLLSAADEIAGPNGTASKVTPYLVFQPIPINVLTAMQQNGGNALGLKPSDGPLTLVQLTLTWDSAELDDLIEDEMSKLIDKVETVAEERGESKGFVYMNYAGSTQKVFERYGPENFERLRDVAEKYDPDGLLQQYWKGYFQLSNE</sequence>
<dbReference type="InterPro" id="IPR012951">
    <property type="entry name" value="BBE"/>
</dbReference>
<comment type="caution">
    <text evidence="6">The sequence shown here is derived from an EMBL/GenBank/DDBJ whole genome shotgun (WGS) entry which is preliminary data.</text>
</comment>
<reference evidence="6 7" key="1">
    <citation type="journal article" date="2024" name="IMA Fungus">
        <title>IMA Genome - F19 : A genome assembly and annotation guide to empower mycologists, including annotated draft genome sequences of Ceratocystis pirilliformis, Diaporthe australafricana, Fusarium ophioides, Paecilomyces lecythidis, and Sporothrix stenoceras.</title>
        <authorList>
            <person name="Aylward J."/>
            <person name="Wilson A.M."/>
            <person name="Visagie C.M."/>
            <person name="Spraker J."/>
            <person name="Barnes I."/>
            <person name="Buitendag C."/>
            <person name="Ceriani C."/>
            <person name="Del Mar Angel L."/>
            <person name="du Plessis D."/>
            <person name="Fuchs T."/>
            <person name="Gasser K."/>
            <person name="Kramer D."/>
            <person name="Li W."/>
            <person name="Munsamy K."/>
            <person name="Piso A."/>
            <person name="Price J.L."/>
            <person name="Sonnekus B."/>
            <person name="Thomas C."/>
            <person name="van der Nest A."/>
            <person name="van Dijk A."/>
            <person name="van Heerden A."/>
            <person name="van Vuuren N."/>
            <person name="Yilmaz N."/>
            <person name="Duong T.A."/>
            <person name="van der Merwe N.A."/>
            <person name="Wingfield M.J."/>
            <person name="Wingfield B.D."/>
        </authorList>
    </citation>
    <scope>NUCLEOTIDE SEQUENCE [LARGE SCALE GENOMIC DNA]</scope>
    <source>
        <strain evidence="6 7">CMW 18300</strain>
    </source>
</reference>
<evidence type="ECO:0000256" key="4">
    <source>
        <dbReference type="ARBA" id="ARBA00023002"/>
    </source>
</evidence>
<organism evidence="6 7">
    <name type="scientific">Diaporthe australafricana</name>
    <dbReference type="NCBI Taxonomy" id="127596"/>
    <lineage>
        <taxon>Eukaryota</taxon>
        <taxon>Fungi</taxon>
        <taxon>Dikarya</taxon>
        <taxon>Ascomycota</taxon>
        <taxon>Pezizomycotina</taxon>
        <taxon>Sordariomycetes</taxon>
        <taxon>Sordariomycetidae</taxon>
        <taxon>Diaporthales</taxon>
        <taxon>Diaporthaceae</taxon>
        <taxon>Diaporthe</taxon>
    </lineage>
</organism>
<evidence type="ECO:0000256" key="1">
    <source>
        <dbReference type="ARBA" id="ARBA00005466"/>
    </source>
</evidence>
<evidence type="ECO:0000313" key="6">
    <source>
        <dbReference type="EMBL" id="KAL1859788.1"/>
    </source>
</evidence>
<dbReference type="PANTHER" id="PTHR42973:SF54">
    <property type="entry name" value="FAD-BINDING PCMH-TYPE DOMAIN-CONTAINING PROTEIN"/>
    <property type="match status" value="1"/>
</dbReference>
<keyword evidence="2" id="KW-0285">Flavoprotein</keyword>
<accession>A0ABR3WF17</accession>
<protein>
    <recommendedName>
        <fullName evidence="5">FAD-binding PCMH-type domain-containing protein</fullName>
    </recommendedName>
</protein>
<dbReference type="Gene3D" id="3.30.465.10">
    <property type="match status" value="1"/>
</dbReference>
<dbReference type="PANTHER" id="PTHR42973">
    <property type="entry name" value="BINDING OXIDOREDUCTASE, PUTATIVE (AFU_ORTHOLOGUE AFUA_1G17690)-RELATED"/>
    <property type="match status" value="1"/>
</dbReference>
<keyword evidence="4" id="KW-0560">Oxidoreductase</keyword>
<gene>
    <name evidence="6" type="ORF">Daus18300_009378</name>
</gene>
<dbReference type="InterPro" id="IPR006094">
    <property type="entry name" value="Oxid_FAD_bind_N"/>
</dbReference>
<evidence type="ECO:0000256" key="3">
    <source>
        <dbReference type="ARBA" id="ARBA00022827"/>
    </source>
</evidence>
<name>A0ABR3WF17_9PEZI</name>
<dbReference type="Pfam" id="PF01565">
    <property type="entry name" value="FAD_binding_4"/>
    <property type="match status" value="1"/>
</dbReference>
<dbReference type="SUPFAM" id="SSF56176">
    <property type="entry name" value="FAD-binding/transporter-associated domain-like"/>
    <property type="match status" value="1"/>
</dbReference>
<evidence type="ECO:0000259" key="5">
    <source>
        <dbReference type="PROSITE" id="PS51387"/>
    </source>
</evidence>
<dbReference type="Gene3D" id="3.30.43.10">
    <property type="entry name" value="Uridine Diphospho-n-acetylenolpyruvylglucosamine Reductase, domain 2"/>
    <property type="match status" value="1"/>
</dbReference>